<accession>A0A640W1J2</accession>
<evidence type="ECO:0000259" key="3">
    <source>
        <dbReference type="PROSITE" id="PS50240"/>
    </source>
</evidence>
<dbReference type="InterPro" id="IPR001254">
    <property type="entry name" value="Trypsin_dom"/>
</dbReference>
<dbReference type="Proteomes" id="UP000436522">
    <property type="component" value="Unassembled WGS sequence"/>
</dbReference>
<dbReference type="OrthoDB" id="267336at2"/>
<dbReference type="GO" id="GO:0004252">
    <property type="term" value="F:serine-type endopeptidase activity"/>
    <property type="evidence" value="ECO:0007669"/>
    <property type="project" value="InterPro"/>
</dbReference>
<keyword evidence="1 2" id="KW-0732">Signal</keyword>
<protein>
    <submittedName>
        <fullName evidence="4">Serine protease</fullName>
    </submittedName>
</protein>
<feature type="signal peptide" evidence="2">
    <location>
        <begin position="1"/>
        <end position="23"/>
    </location>
</feature>
<dbReference type="PROSITE" id="PS50240">
    <property type="entry name" value="TRYPSIN_DOM"/>
    <property type="match status" value="1"/>
</dbReference>
<dbReference type="InterPro" id="IPR050966">
    <property type="entry name" value="Glutamyl_endopeptidase"/>
</dbReference>
<dbReference type="SUPFAM" id="SSF50494">
    <property type="entry name" value="Trypsin-like serine proteases"/>
    <property type="match status" value="1"/>
</dbReference>
<organism evidence="4 5">
    <name type="scientific">Roseobacter cerasinus</name>
    <dbReference type="NCBI Taxonomy" id="2602289"/>
    <lineage>
        <taxon>Bacteria</taxon>
        <taxon>Pseudomonadati</taxon>
        <taxon>Pseudomonadota</taxon>
        <taxon>Alphaproteobacteria</taxon>
        <taxon>Rhodobacterales</taxon>
        <taxon>Roseobacteraceae</taxon>
        <taxon>Roseobacter</taxon>
    </lineage>
</organism>
<dbReference type="GO" id="GO:0006508">
    <property type="term" value="P:proteolysis"/>
    <property type="evidence" value="ECO:0007669"/>
    <property type="project" value="UniProtKB-KW"/>
</dbReference>
<evidence type="ECO:0000256" key="1">
    <source>
        <dbReference type="ARBA" id="ARBA00022729"/>
    </source>
</evidence>
<dbReference type="RefSeq" id="WP_159980897.1">
    <property type="nucleotide sequence ID" value="NZ_BLIV01000011.1"/>
</dbReference>
<comment type="caution">
    <text evidence="4">The sequence shown here is derived from an EMBL/GenBank/DDBJ whole genome shotgun (WGS) entry which is preliminary data.</text>
</comment>
<dbReference type="InterPro" id="IPR018114">
    <property type="entry name" value="TRYPSIN_HIS"/>
</dbReference>
<dbReference type="PANTHER" id="PTHR15462">
    <property type="entry name" value="SERINE PROTEASE"/>
    <property type="match status" value="1"/>
</dbReference>
<evidence type="ECO:0000313" key="5">
    <source>
        <dbReference type="Proteomes" id="UP000436522"/>
    </source>
</evidence>
<dbReference type="InterPro" id="IPR009003">
    <property type="entry name" value="Peptidase_S1_PA"/>
</dbReference>
<dbReference type="SMART" id="SM00020">
    <property type="entry name" value="Tryp_SPc"/>
    <property type="match status" value="1"/>
</dbReference>
<name>A0A640W1J2_9RHOB</name>
<proteinExistence type="predicted"/>
<dbReference type="EMBL" id="BLIV01000011">
    <property type="protein sequence ID" value="GFE52356.1"/>
    <property type="molecule type" value="Genomic_DNA"/>
</dbReference>
<dbReference type="PANTHER" id="PTHR15462:SF8">
    <property type="entry name" value="SERINE PROTEASE"/>
    <property type="match status" value="1"/>
</dbReference>
<keyword evidence="4" id="KW-0378">Hydrolase</keyword>
<dbReference type="InterPro" id="IPR043504">
    <property type="entry name" value="Peptidase_S1_PA_chymotrypsin"/>
</dbReference>
<dbReference type="Gene3D" id="2.40.10.10">
    <property type="entry name" value="Trypsin-like serine proteases"/>
    <property type="match status" value="2"/>
</dbReference>
<dbReference type="PRINTS" id="PR00722">
    <property type="entry name" value="CHYMOTRYPSIN"/>
</dbReference>
<evidence type="ECO:0000313" key="4">
    <source>
        <dbReference type="EMBL" id="GFE52356.1"/>
    </source>
</evidence>
<feature type="chain" id="PRO_5024982808" evidence="2">
    <location>
        <begin position="24"/>
        <end position="238"/>
    </location>
</feature>
<keyword evidence="4" id="KW-0645">Protease</keyword>
<dbReference type="Pfam" id="PF13365">
    <property type="entry name" value="Trypsin_2"/>
    <property type="match status" value="1"/>
</dbReference>
<dbReference type="AlphaFoldDB" id="A0A640W1J2"/>
<keyword evidence="5" id="KW-1185">Reference proteome</keyword>
<dbReference type="PROSITE" id="PS00134">
    <property type="entry name" value="TRYPSIN_HIS"/>
    <property type="match status" value="1"/>
</dbReference>
<feature type="domain" description="Peptidase S1" evidence="3">
    <location>
        <begin position="14"/>
        <end position="228"/>
    </location>
</feature>
<reference evidence="4 5" key="1">
    <citation type="submission" date="2019-12" db="EMBL/GenBank/DDBJ databases">
        <title>Roseobacter cerasinus sp. nov., isolated from seawater around aquaculture.</title>
        <authorList>
            <person name="Muramatsu S."/>
            <person name="Takabe Y."/>
            <person name="Mori K."/>
            <person name="Takaichi S."/>
            <person name="Hanada S."/>
        </authorList>
    </citation>
    <scope>NUCLEOTIDE SEQUENCE [LARGE SCALE GENOMIC DNA]</scope>
    <source>
        <strain evidence="4 5">AI77</strain>
    </source>
</reference>
<gene>
    <name evidence="4" type="ORF">So717_41090</name>
</gene>
<dbReference type="InterPro" id="IPR001314">
    <property type="entry name" value="Peptidase_S1A"/>
</dbReference>
<sequence length="238" mass="24973">MPTLIKIAGLLLPLLFGSFAALAEPMPALGLAERQSWVAVGPVNAAGYRSKASCTGTLIAPDLVVTAAHCVGGTRHFVAGWDRGSFAAHRVAAEAFVHPGYPGSEGQARLRYDVAVLQLETAIAPRLVAPLQLNDDPALRSGALSVLGYHRERPHVLNGRDDCAVLSEPVEPILMLGCEVIAGNSGGPVLAQTDIGWAVVAIVSARTSGPTSRALTVPVDDWLMEQWRAAMDRAAASQ</sequence>
<evidence type="ECO:0000256" key="2">
    <source>
        <dbReference type="SAM" id="SignalP"/>
    </source>
</evidence>